<dbReference type="EMBL" id="JAPWTJ010001422">
    <property type="protein sequence ID" value="KAJ8971877.1"/>
    <property type="molecule type" value="Genomic_DNA"/>
</dbReference>
<organism evidence="1 2">
    <name type="scientific">Molorchus minor</name>
    <dbReference type="NCBI Taxonomy" id="1323400"/>
    <lineage>
        <taxon>Eukaryota</taxon>
        <taxon>Metazoa</taxon>
        <taxon>Ecdysozoa</taxon>
        <taxon>Arthropoda</taxon>
        <taxon>Hexapoda</taxon>
        <taxon>Insecta</taxon>
        <taxon>Pterygota</taxon>
        <taxon>Neoptera</taxon>
        <taxon>Endopterygota</taxon>
        <taxon>Coleoptera</taxon>
        <taxon>Polyphaga</taxon>
        <taxon>Cucujiformia</taxon>
        <taxon>Chrysomeloidea</taxon>
        <taxon>Cerambycidae</taxon>
        <taxon>Lamiinae</taxon>
        <taxon>Monochamini</taxon>
        <taxon>Molorchus</taxon>
    </lineage>
</organism>
<name>A0ABQ9J2X0_9CUCU</name>
<evidence type="ECO:0000313" key="2">
    <source>
        <dbReference type="Proteomes" id="UP001162164"/>
    </source>
</evidence>
<gene>
    <name evidence="1" type="ORF">NQ317_014154</name>
</gene>
<proteinExistence type="predicted"/>
<evidence type="ECO:0000313" key="1">
    <source>
        <dbReference type="EMBL" id="KAJ8971877.1"/>
    </source>
</evidence>
<sequence length="67" mass="7739">MDKGVIHIHFNGPSCFKSKIKVVNTHDADVRPMNGQEKVRMWSRSPILPLTEIISTYLPKRSIDNKY</sequence>
<accession>A0ABQ9J2X0</accession>
<reference evidence="1" key="1">
    <citation type="journal article" date="2023" name="Insect Mol. Biol.">
        <title>Genome sequencing provides insights into the evolution of gene families encoding plant cell wall-degrading enzymes in longhorned beetles.</title>
        <authorList>
            <person name="Shin N.R."/>
            <person name="Okamura Y."/>
            <person name="Kirsch R."/>
            <person name="Pauchet Y."/>
        </authorList>
    </citation>
    <scope>NUCLEOTIDE SEQUENCE</scope>
    <source>
        <strain evidence="1">MMC_N1</strain>
    </source>
</reference>
<comment type="caution">
    <text evidence="1">The sequence shown here is derived from an EMBL/GenBank/DDBJ whole genome shotgun (WGS) entry which is preliminary data.</text>
</comment>
<protein>
    <submittedName>
        <fullName evidence="1">Uncharacterized protein</fullName>
    </submittedName>
</protein>
<dbReference type="Proteomes" id="UP001162164">
    <property type="component" value="Unassembled WGS sequence"/>
</dbReference>
<keyword evidence="2" id="KW-1185">Reference proteome</keyword>